<keyword evidence="5" id="KW-1185">Reference proteome</keyword>
<evidence type="ECO:0000256" key="1">
    <source>
        <dbReference type="ARBA" id="ARBA00022450"/>
    </source>
</evidence>
<evidence type="ECO:0000256" key="2">
    <source>
        <dbReference type="ARBA" id="ARBA00022553"/>
    </source>
</evidence>
<proteinExistence type="predicted"/>
<feature type="domain" description="Carrier" evidence="3">
    <location>
        <begin position="10"/>
        <end position="85"/>
    </location>
</feature>
<protein>
    <recommendedName>
        <fullName evidence="3">Carrier domain-containing protein</fullName>
    </recommendedName>
</protein>
<dbReference type="Proteomes" id="UP001500016">
    <property type="component" value="Unassembled WGS sequence"/>
</dbReference>
<sequence length="93" mass="9452">MTSEPVLDQRGIASVLAASVAAELGLAAHQHVDRAATFADLGLDSAALVTLAGTASAELGVEIPTEWLFDHPTVDSLAAFLAETVGTPEPARG</sequence>
<dbReference type="PROSITE" id="PS50075">
    <property type="entry name" value="CARRIER"/>
    <property type="match status" value="1"/>
</dbReference>
<organism evidence="4 5">
    <name type="scientific">Streptomyces albiaxialis</name>
    <dbReference type="NCBI Taxonomy" id="329523"/>
    <lineage>
        <taxon>Bacteria</taxon>
        <taxon>Bacillati</taxon>
        <taxon>Actinomycetota</taxon>
        <taxon>Actinomycetes</taxon>
        <taxon>Kitasatosporales</taxon>
        <taxon>Streptomycetaceae</taxon>
        <taxon>Streptomyces</taxon>
    </lineage>
</organism>
<dbReference type="SUPFAM" id="SSF47336">
    <property type="entry name" value="ACP-like"/>
    <property type="match status" value="1"/>
</dbReference>
<dbReference type="SMART" id="SM00823">
    <property type="entry name" value="PKS_PP"/>
    <property type="match status" value="1"/>
</dbReference>
<evidence type="ECO:0000259" key="3">
    <source>
        <dbReference type="PROSITE" id="PS50075"/>
    </source>
</evidence>
<evidence type="ECO:0000313" key="4">
    <source>
        <dbReference type="EMBL" id="GAA2069419.1"/>
    </source>
</evidence>
<dbReference type="Pfam" id="PF00550">
    <property type="entry name" value="PP-binding"/>
    <property type="match status" value="1"/>
</dbReference>
<reference evidence="4 5" key="1">
    <citation type="journal article" date="2019" name="Int. J. Syst. Evol. Microbiol.">
        <title>The Global Catalogue of Microorganisms (GCM) 10K type strain sequencing project: providing services to taxonomists for standard genome sequencing and annotation.</title>
        <authorList>
            <consortium name="The Broad Institute Genomics Platform"/>
            <consortium name="The Broad Institute Genome Sequencing Center for Infectious Disease"/>
            <person name="Wu L."/>
            <person name="Ma J."/>
        </authorList>
    </citation>
    <scope>NUCLEOTIDE SEQUENCE [LARGE SCALE GENOMIC DNA]</scope>
    <source>
        <strain evidence="4 5">JCM 15478</strain>
    </source>
</reference>
<dbReference type="InterPro" id="IPR020806">
    <property type="entry name" value="PKS_PP-bd"/>
</dbReference>
<dbReference type="InterPro" id="IPR009081">
    <property type="entry name" value="PP-bd_ACP"/>
</dbReference>
<accession>A0ABN2VQN3</accession>
<dbReference type="EMBL" id="BAAAPE010000005">
    <property type="protein sequence ID" value="GAA2069419.1"/>
    <property type="molecule type" value="Genomic_DNA"/>
</dbReference>
<name>A0ABN2VQN3_9ACTN</name>
<dbReference type="RefSeq" id="WP_344526070.1">
    <property type="nucleotide sequence ID" value="NZ_BAAAPE010000005.1"/>
</dbReference>
<dbReference type="InterPro" id="IPR036736">
    <property type="entry name" value="ACP-like_sf"/>
</dbReference>
<dbReference type="SMART" id="SM01294">
    <property type="entry name" value="PKS_PP_betabranch"/>
    <property type="match status" value="1"/>
</dbReference>
<dbReference type="Gene3D" id="1.10.1200.10">
    <property type="entry name" value="ACP-like"/>
    <property type="match status" value="1"/>
</dbReference>
<comment type="caution">
    <text evidence="4">The sequence shown here is derived from an EMBL/GenBank/DDBJ whole genome shotgun (WGS) entry which is preliminary data.</text>
</comment>
<gene>
    <name evidence="4" type="ORF">GCM10009801_19030</name>
</gene>
<evidence type="ECO:0000313" key="5">
    <source>
        <dbReference type="Proteomes" id="UP001500016"/>
    </source>
</evidence>
<keyword evidence="2" id="KW-0597">Phosphoprotein</keyword>
<keyword evidence="1" id="KW-0596">Phosphopantetheine</keyword>